<keyword evidence="1" id="KW-0732">Signal</keyword>
<feature type="non-terminal residue" evidence="2">
    <location>
        <position position="1"/>
    </location>
</feature>
<dbReference type="Gene3D" id="2.60.40.1220">
    <property type="match status" value="1"/>
</dbReference>
<evidence type="ECO:0000313" key="3">
    <source>
        <dbReference type="Proteomes" id="UP000676776"/>
    </source>
</evidence>
<name>A0ABS3T857_9FLAO</name>
<organism evidence="2 3">
    <name type="scientific">Winogradskyella pelagia</name>
    <dbReference type="NCBI Taxonomy" id="2819984"/>
    <lineage>
        <taxon>Bacteria</taxon>
        <taxon>Pseudomonadati</taxon>
        <taxon>Bacteroidota</taxon>
        <taxon>Flavobacteriia</taxon>
        <taxon>Flavobacteriales</taxon>
        <taxon>Flavobacteriaceae</taxon>
        <taxon>Winogradskyella</taxon>
    </lineage>
</organism>
<reference evidence="2 3" key="1">
    <citation type="submission" date="2021-03" db="EMBL/GenBank/DDBJ databases">
        <title>Winogradskyella sp. nov., isolated from costal sediment.</title>
        <authorList>
            <person name="Gao C."/>
        </authorList>
    </citation>
    <scope>NUCLEOTIDE SEQUENCE [LARGE SCALE GENOMIC DNA]</scope>
    <source>
        <strain evidence="2 3">DF17</strain>
    </source>
</reference>
<accession>A0ABS3T857</accession>
<comment type="caution">
    <text evidence="2">The sequence shown here is derived from an EMBL/GenBank/DDBJ whole genome shotgun (WGS) entry which is preliminary data.</text>
</comment>
<dbReference type="RefSeq" id="WP_208155449.1">
    <property type="nucleotide sequence ID" value="NZ_JAGEVF010000031.1"/>
</dbReference>
<dbReference type="EMBL" id="JAGEVF010000031">
    <property type="protein sequence ID" value="MBO3118076.1"/>
    <property type="molecule type" value="Genomic_DNA"/>
</dbReference>
<dbReference type="InterPro" id="IPR014755">
    <property type="entry name" value="Cu-Rt/internalin_Ig-like"/>
</dbReference>
<evidence type="ECO:0000256" key="1">
    <source>
        <dbReference type="ARBA" id="ARBA00022729"/>
    </source>
</evidence>
<protein>
    <submittedName>
        <fullName evidence="2">WD40 repeat domain-containing protein</fullName>
    </submittedName>
</protein>
<sequence>VPTETTTYTVTGTDANGCENTAEVTVTVTPKTDPTFDPVVVCADAILTPLPTTSNNGITGTWSPALDINTTNYEFTPDAGQCANTASLAIRVNPLPEVTFTAQEDLCIDGGILTGLGGGLPTGGEYSGPGVTDDGNGETYSFDPSTAGAGLHDITYTYATPSSDFQQLGLNIEGYSGPGQSGLSVSISANGNRVAFGEKRGGGKVRIYEYNGSTWSQLGGDLNGNNSDRLGSSVSISADGNRVAIGAPGPGFVDIPGKVVVYEYVSGSWIQLGTDIVGETNRELFGFSVSMSGDGNRLVIGALAKNDFAGEVAVFEFNNGSWIQLGGDLEGDTRDYLGYSVSINADGNRIALGSGDRSGFGQSSDKVRTYEYSNGNWVQFGATIEPEASDVQFGSSLSLNDYGNRLAVVSEENSKVFEWNGNNWVQMGLNIDLGGLSISMSGNGNTFAVGNGNVNNSGITRVYSWNGSFWSQVGTDISGDLETGRAIALSGNSNNVAVGASRFSNLDRPTRIQVFSLTNQTSCTNSTTDSIEVFELPIVTATASATEICEGEEVTLTGGGADTYLWDNGVTDNQAFVPTETTTYTVTGTDANGCENTAEVTV</sequence>
<dbReference type="SUPFAM" id="SSF69322">
    <property type="entry name" value="Tricorn protease domain 2"/>
    <property type="match status" value="1"/>
</dbReference>
<evidence type="ECO:0000313" key="2">
    <source>
        <dbReference type="EMBL" id="MBO3118076.1"/>
    </source>
</evidence>
<dbReference type="Gene3D" id="2.130.10.10">
    <property type="entry name" value="YVTN repeat-like/Quinoprotein amine dehydrogenase"/>
    <property type="match status" value="1"/>
</dbReference>
<dbReference type="InterPro" id="IPR015943">
    <property type="entry name" value="WD40/YVTN_repeat-like_dom_sf"/>
</dbReference>
<feature type="non-terminal residue" evidence="2">
    <location>
        <position position="602"/>
    </location>
</feature>
<keyword evidence="3" id="KW-1185">Reference proteome</keyword>
<dbReference type="Proteomes" id="UP000676776">
    <property type="component" value="Unassembled WGS sequence"/>
</dbReference>
<proteinExistence type="predicted"/>
<gene>
    <name evidence="2" type="ORF">J4050_15090</name>
</gene>